<dbReference type="Pfam" id="PF21956">
    <property type="entry name" value="DUF6922"/>
    <property type="match status" value="1"/>
</dbReference>
<protein>
    <recommendedName>
        <fullName evidence="1">DUF6922 domain-containing protein</fullName>
    </recommendedName>
</protein>
<feature type="domain" description="DUF6922" evidence="1">
    <location>
        <begin position="5"/>
        <end position="55"/>
    </location>
</feature>
<accession>K1L8X7</accession>
<name>K1L8X7_CECL9</name>
<dbReference type="Proteomes" id="UP000004478">
    <property type="component" value="Unassembled WGS sequence"/>
</dbReference>
<gene>
    <name evidence="2" type="ORF">B879_02785</name>
</gene>
<organism evidence="2 3">
    <name type="scientific">Cecembia lonarensis (strain CCUG 58316 / KCTC 22772 / LW9)</name>
    <dbReference type="NCBI Taxonomy" id="1225176"/>
    <lineage>
        <taxon>Bacteria</taxon>
        <taxon>Pseudomonadati</taxon>
        <taxon>Bacteroidota</taxon>
        <taxon>Cytophagia</taxon>
        <taxon>Cytophagales</taxon>
        <taxon>Cyclobacteriaceae</taxon>
        <taxon>Cecembia</taxon>
    </lineage>
</organism>
<sequence length="96" mass="11265">MLENLSNRLFWDVDSKSLDWEKDISLIITRVLERGTLEEWRTIEQKYGLNKIVSVAKDIRSMDLLAINFLAQISGTPITEFRCYNSKQSTPAHWIY</sequence>
<proteinExistence type="predicted"/>
<dbReference type="OrthoDB" id="1364214at2"/>
<keyword evidence="3" id="KW-1185">Reference proteome</keyword>
<comment type="caution">
    <text evidence="2">The sequence shown here is derived from an EMBL/GenBank/DDBJ whole genome shotgun (WGS) entry which is preliminary data.</text>
</comment>
<dbReference type="InterPro" id="IPR053830">
    <property type="entry name" value="DUF6922"/>
</dbReference>
<evidence type="ECO:0000313" key="2">
    <source>
        <dbReference type="EMBL" id="EKB48627.1"/>
    </source>
</evidence>
<dbReference type="EMBL" id="AMGM01000047">
    <property type="protein sequence ID" value="EKB48627.1"/>
    <property type="molecule type" value="Genomic_DNA"/>
</dbReference>
<reference evidence="2 3" key="1">
    <citation type="journal article" date="2012" name="J. Bacteriol.">
        <title>Draft Genome Sequence of Cecembia lonarensis Strain LW9T, Isolated from Lonar Lake, a Haloalkaline Lake in India.</title>
        <authorList>
            <person name="Shivaji S."/>
            <person name="Ara S."/>
            <person name="Singh A."/>
            <person name="Pinnaka A.K."/>
        </authorList>
    </citation>
    <scope>NUCLEOTIDE SEQUENCE [LARGE SCALE GENOMIC DNA]</scope>
    <source>
        <strain evidence="2 3">LW9</strain>
    </source>
</reference>
<dbReference type="AlphaFoldDB" id="K1L8X7"/>
<evidence type="ECO:0000259" key="1">
    <source>
        <dbReference type="Pfam" id="PF21956"/>
    </source>
</evidence>
<dbReference type="RefSeq" id="WP_009185807.1">
    <property type="nucleotide sequence ID" value="NZ_AMGM01000047.1"/>
</dbReference>
<evidence type="ECO:0000313" key="3">
    <source>
        <dbReference type="Proteomes" id="UP000004478"/>
    </source>
</evidence>